<gene>
    <name evidence="1" type="ORF">VAZ01S_090_00030</name>
</gene>
<reference evidence="1 2" key="1">
    <citation type="submission" date="2013-09" db="EMBL/GenBank/DDBJ databases">
        <title>Whole genome shotgun sequence of Vibrio azureus NBRC 104587.</title>
        <authorList>
            <person name="Isaki S."/>
            <person name="Hosoyama A."/>
            <person name="Numata M."/>
            <person name="Hashimoto M."/>
            <person name="Hosoyama Y."/>
            <person name="Tsuchikane K."/>
            <person name="Noguchi M."/>
            <person name="Hirakata S."/>
            <person name="Ichikawa N."/>
            <person name="Ohji S."/>
            <person name="Yamazoe A."/>
            <person name="Fujita N."/>
        </authorList>
    </citation>
    <scope>NUCLEOTIDE SEQUENCE [LARGE SCALE GENOMIC DNA]</scope>
    <source>
        <strain evidence="1 2">NBRC 104587</strain>
    </source>
</reference>
<keyword evidence="2" id="KW-1185">Reference proteome</keyword>
<dbReference type="Proteomes" id="UP000016567">
    <property type="component" value="Unassembled WGS sequence"/>
</dbReference>
<comment type="caution">
    <text evidence="1">The sequence shown here is derived from an EMBL/GenBank/DDBJ whole genome shotgun (WGS) entry which is preliminary data.</text>
</comment>
<name>U3AX22_9VIBR</name>
<organism evidence="1 2">
    <name type="scientific">Vibrio azureus NBRC 104587</name>
    <dbReference type="NCBI Taxonomy" id="1219077"/>
    <lineage>
        <taxon>Bacteria</taxon>
        <taxon>Pseudomonadati</taxon>
        <taxon>Pseudomonadota</taxon>
        <taxon>Gammaproteobacteria</taxon>
        <taxon>Vibrionales</taxon>
        <taxon>Vibrionaceae</taxon>
        <taxon>Vibrio</taxon>
    </lineage>
</organism>
<proteinExistence type="predicted"/>
<protein>
    <submittedName>
        <fullName evidence="1">Uncharacterized protein</fullName>
    </submittedName>
</protein>
<evidence type="ECO:0000313" key="1">
    <source>
        <dbReference type="EMBL" id="GAD77767.1"/>
    </source>
</evidence>
<sequence length="61" mass="6790">MNDIKAFVTPAKDHTSTIPTTERQPIIDINFIVRKSAVYIVKPYFIGSEPAIIFVNINAIG</sequence>
<dbReference type="EMBL" id="BATL01000090">
    <property type="protein sequence ID" value="GAD77767.1"/>
    <property type="molecule type" value="Genomic_DNA"/>
</dbReference>
<dbReference type="AlphaFoldDB" id="U3AX22"/>
<accession>U3AX22</accession>
<evidence type="ECO:0000313" key="2">
    <source>
        <dbReference type="Proteomes" id="UP000016567"/>
    </source>
</evidence>